<evidence type="ECO:0000256" key="4">
    <source>
        <dbReference type="ARBA" id="ARBA00023212"/>
    </source>
</evidence>
<dbReference type="EMBL" id="QBLH01002000">
    <property type="protein sequence ID" value="TGZ50283.1"/>
    <property type="molecule type" value="Genomic_DNA"/>
</dbReference>
<keyword evidence="2" id="KW-0963">Cytoplasm</keyword>
<evidence type="ECO:0000256" key="1">
    <source>
        <dbReference type="ARBA" id="ARBA00004120"/>
    </source>
</evidence>
<sequence>MSDDMCDAENRLIYSRNLKNVERVSIYVPASSSMLQNFVEWLTGRRPELIDPTILASGGGRERKEMHRETFLVSVLLALN</sequence>
<comment type="caution">
    <text evidence="6">The sequence shown here is derived from an EMBL/GenBank/DDBJ whole genome shotgun (WGS) entry which is preliminary data.</text>
</comment>
<accession>A0A4S2KKX0</accession>
<comment type="subcellular location">
    <subcellularLocation>
        <location evidence="1">Cytoplasm</location>
        <location evidence="1">Cytoskeleton</location>
        <location evidence="1">Cilium basal body</location>
    </subcellularLocation>
</comment>
<gene>
    <name evidence="6" type="ORF">DBV15_02108</name>
</gene>
<dbReference type="GO" id="GO:0030030">
    <property type="term" value="P:cell projection organization"/>
    <property type="evidence" value="ECO:0007669"/>
    <property type="project" value="UniProtKB-KW"/>
</dbReference>
<evidence type="ECO:0000256" key="2">
    <source>
        <dbReference type="ARBA" id="ARBA00022490"/>
    </source>
</evidence>
<proteinExistence type="predicted"/>
<keyword evidence="3" id="KW-0970">Cilium biogenesis/degradation</keyword>
<organism evidence="6 7">
    <name type="scientific">Temnothorax longispinosus</name>
    <dbReference type="NCBI Taxonomy" id="300112"/>
    <lineage>
        <taxon>Eukaryota</taxon>
        <taxon>Metazoa</taxon>
        <taxon>Ecdysozoa</taxon>
        <taxon>Arthropoda</taxon>
        <taxon>Hexapoda</taxon>
        <taxon>Insecta</taxon>
        <taxon>Pterygota</taxon>
        <taxon>Neoptera</taxon>
        <taxon>Endopterygota</taxon>
        <taxon>Hymenoptera</taxon>
        <taxon>Apocrita</taxon>
        <taxon>Aculeata</taxon>
        <taxon>Formicoidea</taxon>
        <taxon>Formicidae</taxon>
        <taxon>Myrmicinae</taxon>
        <taxon>Temnothorax</taxon>
    </lineage>
</organism>
<dbReference type="GO" id="GO:0005929">
    <property type="term" value="C:cilium"/>
    <property type="evidence" value="ECO:0007669"/>
    <property type="project" value="UniProtKB-ARBA"/>
</dbReference>
<name>A0A4S2KKX0_9HYME</name>
<evidence type="ECO:0000256" key="5">
    <source>
        <dbReference type="ARBA" id="ARBA00023273"/>
    </source>
</evidence>
<dbReference type="STRING" id="300112.A0A4S2KKX0"/>
<keyword evidence="5" id="KW-0966">Cell projection</keyword>
<evidence type="ECO:0000256" key="3">
    <source>
        <dbReference type="ARBA" id="ARBA00022794"/>
    </source>
</evidence>
<dbReference type="Proteomes" id="UP000310200">
    <property type="component" value="Unassembled WGS sequence"/>
</dbReference>
<dbReference type="InterPro" id="IPR010796">
    <property type="entry name" value="C2_B9-type_dom"/>
</dbReference>
<keyword evidence="7" id="KW-1185">Reference proteome</keyword>
<evidence type="ECO:0000313" key="6">
    <source>
        <dbReference type="EMBL" id="TGZ50283.1"/>
    </source>
</evidence>
<dbReference type="Pfam" id="PF07162">
    <property type="entry name" value="B9-C2"/>
    <property type="match status" value="1"/>
</dbReference>
<protein>
    <submittedName>
        <fullName evidence="6">B9 domain-containing protein 1</fullName>
    </submittedName>
</protein>
<dbReference type="AlphaFoldDB" id="A0A4S2KKX0"/>
<keyword evidence="4" id="KW-0206">Cytoskeleton</keyword>
<reference evidence="6 7" key="1">
    <citation type="journal article" date="2019" name="Philos. Trans. R. Soc. Lond., B, Biol. Sci.">
        <title>Ant behaviour and brain gene expression of defending hosts depend on the ecological success of the intruding social parasite.</title>
        <authorList>
            <person name="Kaur R."/>
            <person name="Stoldt M."/>
            <person name="Jongepier E."/>
            <person name="Feldmeyer B."/>
            <person name="Menzel F."/>
            <person name="Bornberg-Bauer E."/>
            <person name="Foitzik S."/>
        </authorList>
    </citation>
    <scope>NUCLEOTIDE SEQUENCE [LARGE SCALE GENOMIC DNA]</scope>
    <source>
        <tissue evidence="6">Whole body</tissue>
    </source>
</reference>
<evidence type="ECO:0000313" key="7">
    <source>
        <dbReference type="Proteomes" id="UP000310200"/>
    </source>
</evidence>